<comment type="caution">
    <text evidence="5">The sequence shown here is derived from an EMBL/GenBank/DDBJ whole genome shotgun (WGS) entry which is preliminary data.</text>
</comment>
<evidence type="ECO:0000256" key="2">
    <source>
        <dbReference type="ARBA" id="ARBA00010291"/>
    </source>
</evidence>
<dbReference type="Proteomes" id="UP001151760">
    <property type="component" value="Unassembled WGS sequence"/>
</dbReference>
<comment type="subcellular location">
    <subcellularLocation>
        <location evidence="1">Nucleus</location>
    </subcellularLocation>
</comment>
<evidence type="ECO:0000256" key="1">
    <source>
        <dbReference type="ARBA" id="ARBA00004123"/>
    </source>
</evidence>
<evidence type="ECO:0000313" key="5">
    <source>
        <dbReference type="EMBL" id="GJT73812.1"/>
    </source>
</evidence>
<evidence type="ECO:0000313" key="6">
    <source>
        <dbReference type="Proteomes" id="UP001151760"/>
    </source>
</evidence>
<feature type="region of interest" description="Disordered" evidence="4">
    <location>
        <begin position="70"/>
        <end position="90"/>
    </location>
</feature>
<accession>A0ABQ5GFS3</accession>
<feature type="region of interest" description="Disordered" evidence="4">
    <location>
        <begin position="508"/>
        <end position="593"/>
    </location>
</feature>
<feature type="compositionally biased region" description="Basic and acidic residues" evidence="4">
    <location>
        <begin position="319"/>
        <end position="332"/>
    </location>
</feature>
<feature type="compositionally biased region" description="Polar residues" evidence="4">
    <location>
        <begin position="149"/>
        <end position="160"/>
    </location>
</feature>
<proteinExistence type="inferred from homology"/>
<reference evidence="5" key="2">
    <citation type="submission" date="2022-01" db="EMBL/GenBank/DDBJ databases">
        <authorList>
            <person name="Yamashiro T."/>
            <person name="Shiraishi A."/>
            <person name="Satake H."/>
            <person name="Nakayama K."/>
        </authorList>
    </citation>
    <scope>NUCLEOTIDE SEQUENCE</scope>
</reference>
<dbReference type="InterPro" id="IPR028386">
    <property type="entry name" value="CENP-C/Mif2/cnp3"/>
</dbReference>
<feature type="region of interest" description="Disordered" evidence="4">
    <location>
        <begin position="319"/>
        <end position="355"/>
    </location>
</feature>
<sequence>MWVSCLGLKLMENGYGKWAHSEGESALQNADKYKEEARLVKDGVTELLNTKENVNPQEKRPALARKRAKFSMKPNASDSSTILEPTLQMDQLRDPDEFFAAYERLENAKKEIRRQRGEDPNEAKVSTTTVRQRHPELPRRKTSYKHHVYSSQPESDTSFAQETLQEDIGSQPTFYSQQESVIAGESQEEEVAGSVTETEDRVDELFNHLMSTCNNDNLDDKGRLSYLEEFLNAKPPEITELNLPDFHSIPKVNFVSPVKTLPNQSRLSDTRLSLDNSRGKTPAIQIQLSDNRFSPLGSPTPPRSPFFAISTFGKQSKLSEGKDPFSLHDIDSSHTGISKTHSGQSTHTRKYKESSVGLGSLVDNEVTETAINDVIHAASAEDSGNLSEQCHNLEEKEKDGIIGVDYAANAINENGGIQGNAEEVEKAASGTKINLIVEDITDNGHPCSVQEMEEIVKDVSEKAVPSTSPEADVEISAIEDLNTHCFQSVQTEDNIIEDLNESRPAQNTDIVSEQQNEEQPKKPANKRKTTKRAPKVDVRKTRQSLAAQTDADIIEDLDESRPAQNLDVVSEQPNEEQPKTSVNKRKKTIRAPKVDLRKRSEILAGQTDANAIEDPDESRPAQIPDIVPVVKEQPKTSVNKRKKTIRAPKVDLRKTRQILAAQTDATVIEDPDESITAQIPDIVPEQQNEEQPKTSLNRRKTTTRASKADASKADLKKRRAGTSWTGGVRKSNRIKRRPLEYWKGERLLYGRVHNSLPTIIGVKYLSPAKENGKPECFKVESFFLVESIGSSIRADLLNAFAVQSSAAADGLVIRLY</sequence>
<protein>
    <submittedName>
        <fullName evidence="5">Centromere protein C/Mif2/cnp3</fullName>
    </submittedName>
</protein>
<dbReference type="PANTHER" id="PTHR16684:SF11">
    <property type="entry name" value="CENTROMERE PROTEIN C"/>
    <property type="match status" value="1"/>
</dbReference>
<keyword evidence="6" id="KW-1185">Reference proteome</keyword>
<comment type="similarity">
    <text evidence="2">Belongs to the CENP-C/MIF2 family.</text>
</comment>
<feature type="compositionally biased region" description="Polar residues" evidence="4">
    <location>
        <begin position="74"/>
        <end position="83"/>
    </location>
</feature>
<feature type="region of interest" description="Disordered" evidence="4">
    <location>
        <begin position="111"/>
        <end position="160"/>
    </location>
</feature>
<name>A0ABQ5GFS3_9ASTR</name>
<reference evidence="5" key="1">
    <citation type="journal article" date="2022" name="Int. J. Mol. Sci.">
        <title>Draft Genome of Tanacetum Coccineum: Genomic Comparison of Closely Related Tanacetum-Family Plants.</title>
        <authorList>
            <person name="Yamashiro T."/>
            <person name="Shiraishi A."/>
            <person name="Nakayama K."/>
            <person name="Satake H."/>
        </authorList>
    </citation>
    <scope>NUCLEOTIDE SEQUENCE</scope>
</reference>
<keyword evidence="3" id="KW-0539">Nucleus</keyword>
<feature type="region of interest" description="Disordered" evidence="4">
    <location>
        <begin position="678"/>
        <end position="727"/>
    </location>
</feature>
<evidence type="ECO:0000256" key="4">
    <source>
        <dbReference type="SAM" id="MobiDB-lite"/>
    </source>
</evidence>
<dbReference type="EMBL" id="BQNB010018385">
    <property type="protein sequence ID" value="GJT73812.1"/>
    <property type="molecule type" value="Genomic_DNA"/>
</dbReference>
<gene>
    <name evidence="5" type="ORF">Tco_1033098</name>
</gene>
<feature type="compositionally biased region" description="Polar residues" evidence="4">
    <location>
        <begin position="333"/>
        <end position="346"/>
    </location>
</feature>
<organism evidence="5 6">
    <name type="scientific">Tanacetum coccineum</name>
    <dbReference type="NCBI Taxonomy" id="301880"/>
    <lineage>
        <taxon>Eukaryota</taxon>
        <taxon>Viridiplantae</taxon>
        <taxon>Streptophyta</taxon>
        <taxon>Embryophyta</taxon>
        <taxon>Tracheophyta</taxon>
        <taxon>Spermatophyta</taxon>
        <taxon>Magnoliopsida</taxon>
        <taxon>eudicotyledons</taxon>
        <taxon>Gunneridae</taxon>
        <taxon>Pentapetalae</taxon>
        <taxon>asterids</taxon>
        <taxon>campanulids</taxon>
        <taxon>Asterales</taxon>
        <taxon>Asteraceae</taxon>
        <taxon>Asteroideae</taxon>
        <taxon>Anthemideae</taxon>
        <taxon>Anthemidinae</taxon>
        <taxon>Tanacetum</taxon>
    </lineage>
</organism>
<feature type="compositionally biased region" description="Basic and acidic residues" evidence="4">
    <location>
        <begin position="111"/>
        <end position="122"/>
    </location>
</feature>
<evidence type="ECO:0000256" key="3">
    <source>
        <dbReference type="ARBA" id="ARBA00023242"/>
    </source>
</evidence>
<dbReference type="PANTHER" id="PTHR16684">
    <property type="entry name" value="CENTROMERE PROTEIN C"/>
    <property type="match status" value="1"/>
</dbReference>
<feature type="compositionally biased region" description="Basic residues" evidence="4">
    <location>
        <begin position="523"/>
        <end position="533"/>
    </location>
</feature>